<dbReference type="Pfam" id="PF00172">
    <property type="entry name" value="Zn_clus"/>
    <property type="match status" value="1"/>
</dbReference>
<dbReference type="CDD" id="cd00067">
    <property type="entry name" value="GAL4"/>
    <property type="match status" value="1"/>
</dbReference>
<dbReference type="EMBL" id="MU005580">
    <property type="protein sequence ID" value="KAF2684697.1"/>
    <property type="molecule type" value="Genomic_DNA"/>
</dbReference>
<evidence type="ECO:0000256" key="1">
    <source>
        <dbReference type="ARBA" id="ARBA00023242"/>
    </source>
</evidence>
<dbReference type="AlphaFoldDB" id="A0A6G1J2E9"/>
<name>A0A6G1J2E9_9PLEO</name>
<dbReference type="OrthoDB" id="5429770at2759"/>
<dbReference type="Gene3D" id="4.10.240.10">
    <property type="entry name" value="Zn(2)-C6 fungal-type DNA-binding domain"/>
    <property type="match status" value="1"/>
</dbReference>
<feature type="region of interest" description="Disordered" evidence="2">
    <location>
        <begin position="66"/>
        <end position="121"/>
    </location>
</feature>
<accession>A0A6G1J2E9</accession>
<proteinExistence type="predicted"/>
<dbReference type="Proteomes" id="UP000799291">
    <property type="component" value="Unassembled WGS sequence"/>
</dbReference>
<organism evidence="4 5">
    <name type="scientific">Lentithecium fluviatile CBS 122367</name>
    <dbReference type="NCBI Taxonomy" id="1168545"/>
    <lineage>
        <taxon>Eukaryota</taxon>
        <taxon>Fungi</taxon>
        <taxon>Dikarya</taxon>
        <taxon>Ascomycota</taxon>
        <taxon>Pezizomycotina</taxon>
        <taxon>Dothideomycetes</taxon>
        <taxon>Pleosporomycetidae</taxon>
        <taxon>Pleosporales</taxon>
        <taxon>Massarineae</taxon>
        <taxon>Lentitheciaceae</taxon>
        <taxon>Lentithecium</taxon>
    </lineage>
</organism>
<dbReference type="PANTHER" id="PTHR38791">
    <property type="entry name" value="ZN(II)2CYS6 TRANSCRIPTION FACTOR (EUROFUNG)-RELATED-RELATED"/>
    <property type="match status" value="1"/>
</dbReference>
<feature type="region of interest" description="Disordered" evidence="2">
    <location>
        <begin position="450"/>
        <end position="504"/>
    </location>
</feature>
<reference evidence="4" key="1">
    <citation type="journal article" date="2020" name="Stud. Mycol.">
        <title>101 Dothideomycetes genomes: a test case for predicting lifestyles and emergence of pathogens.</title>
        <authorList>
            <person name="Haridas S."/>
            <person name="Albert R."/>
            <person name="Binder M."/>
            <person name="Bloem J."/>
            <person name="Labutti K."/>
            <person name="Salamov A."/>
            <person name="Andreopoulos B."/>
            <person name="Baker S."/>
            <person name="Barry K."/>
            <person name="Bills G."/>
            <person name="Bluhm B."/>
            <person name="Cannon C."/>
            <person name="Castanera R."/>
            <person name="Culley D."/>
            <person name="Daum C."/>
            <person name="Ezra D."/>
            <person name="Gonzalez J."/>
            <person name="Henrissat B."/>
            <person name="Kuo A."/>
            <person name="Liang C."/>
            <person name="Lipzen A."/>
            <person name="Lutzoni F."/>
            <person name="Magnuson J."/>
            <person name="Mondo S."/>
            <person name="Nolan M."/>
            <person name="Ohm R."/>
            <person name="Pangilinan J."/>
            <person name="Park H.-J."/>
            <person name="Ramirez L."/>
            <person name="Alfaro M."/>
            <person name="Sun H."/>
            <person name="Tritt A."/>
            <person name="Yoshinaga Y."/>
            <person name="Zwiers L.-H."/>
            <person name="Turgeon B."/>
            <person name="Goodwin S."/>
            <person name="Spatafora J."/>
            <person name="Crous P."/>
            <person name="Grigoriev I."/>
        </authorList>
    </citation>
    <scope>NUCLEOTIDE SEQUENCE</scope>
    <source>
        <strain evidence="4">CBS 122367</strain>
    </source>
</reference>
<feature type="compositionally biased region" description="Low complexity" evidence="2">
    <location>
        <begin position="466"/>
        <end position="479"/>
    </location>
</feature>
<dbReference type="InterPro" id="IPR021858">
    <property type="entry name" value="Fun_TF"/>
</dbReference>
<evidence type="ECO:0000313" key="4">
    <source>
        <dbReference type="EMBL" id="KAF2684697.1"/>
    </source>
</evidence>
<dbReference type="InterPro" id="IPR001138">
    <property type="entry name" value="Zn2Cys6_DnaBD"/>
</dbReference>
<dbReference type="SUPFAM" id="SSF57701">
    <property type="entry name" value="Zn2/Cys6 DNA-binding domain"/>
    <property type="match status" value="1"/>
</dbReference>
<evidence type="ECO:0000256" key="2">
    <source>
        <dbReference type="SAM" id="MobiDB-lite"/>
    </source>
</evidence>
<dbReference type="PANTHER" id="PTHR38791:SF5">
    <property type="entry name" value="TRANSCRIPTION FACTOR DBAG-RELATED"/>
    <property type="match status" value="1"/>
</dbReference>
<dbReference type="PROSITE" id="PS50048">
    <property type="entry name" value="ZN2_CY6_FUNGAL_2"/>
    <property type="match status" value="1"/>
</dbReference>
<dbReference type="PROSITE" id="PS00463">
    <property type="entry name" value="ZN2_CY6_FUNGAL_1"/>
    <property type="match status" value="1"/>
</dbReference>
<dbReference type="GO" id="GO:0008270">
    <property type="term" value="F:zinc ion binding"/>
    <property type="evidence" value="ECO:0007669"/>
    <property type="project" value="InterPro"/>
</dbReference>
<feature type="compositionally biased region" description="Polar residues" evidence="2">
    <location>
        <begin position="103"/>
        <end position="117"/>
    </location>
</feature>
<evidence type="ECO:0000313" key="5">
    <source>
        <dbReference type="Proteomes" id="UP000799291"/>
    </source>
</evidence>
<dbReference type="SMART" id="SM00066">
    <property type="entry name" value="GAL4"/>
    <property type="match status" value="1"/>
</dbReference>
<feature type="compositionally biased region" description="Basic and acidic residues" evidence="2">
    <location>
        <begin position="66"/>
        <end position="77"/>
    </location>
</feature>
<keyword evidence="5" id="KW-1185">Reference proteome</keyword>
<feature type="compositionally biased region" description="Low complexity" evidence="2">
    <location>
        <begin position="87"/>
        <end position="102"/>
    </location>
</feature>
<evidence type="ECO:0000259" key="3">
    <source>
        <dbReference type="PROSITE" id="PS50048"/>
    </source>
</evidence>
<dbReference type="Pfam" id="PF11951">
    <property type="entry name" value="Fungal_trans_2"/>
    <property type="match status" value="1"/>
</dbReference>
<feature type="compositionally biased region" description="Pro residues" evidence="2">
    <location>
        <begin position="480"/>
        <end position="490"/>
    </location>
</feature>
<feature type="domain" description="Zn(2)-C6 fungal-type" evidence="3">
    <location>
        <begin position="10"/>
        <end position="38"/>
    </location>
</feature>
<protein>
    <recommendedName>
        <fullName evidence="3">Zn(2)-C6 fungal-type domain-containing protein</fullName>
    </recommendedName>
</protein>
<sequence length="585" mass="65214">MPNVGKPSKGCKNCRDRKVKCDMKRPSCSQCIRVQKICHGYRDELSMMFKNESDFVVTKAQKRYEQLAKQRGQEPTRKSRPATWEIPPDSASDSSGSSTPTTQTVFRSGSPAPSSILTRPMTPPIEDQALGFFFANYKIEPSIVPRGQFEFLAELLKRNDTERILQSSVNAASLASLANNTKSPLVMKRAREEYGAALAMTNRALKSRNTAVKDSTLISVIMLGMYENFVYEGKDSLQAWAKHVNGACALIALRGTELFQSNIGMRVFQQFYGTILLVATQTNSAIPEAVAQLWEKATSAGDYRVQGRQWTIRLVRFMHNAVQLNQDKSSDPVTMVTRAIQLDHELDSIKALIPKVWQYETVYLEQPAEYVYGNSYHIYLDPWIVQMWNNLRSIRLRLHKVLCDQLRKGLEQDPPLFPLQETQRQFQASEQATTKSAADICASTPQLTGQVAFPDLPRRPPPKPSPTSSSPSTSASAPAPASPPPPPPRLFDPQQPKFKLHSPGTFINPSRPTGMHHLIFPLYAVGQYEPVPPGLTQWAIDRLHFLAFAIGTRQPLVLAEELKQILNSESVSEVSEGGGLSSLKA</sequence>
<keyword evidence="1" id="KW-0539">Nucleus</keyword>
<dbReference type="InterPro" id="IPR053175">
    <property type="entry name" value="DHMBA_Reg_Transcription_Factor"/>
</dbReference>
<dbReference type="InterPro" id="IPR036864">
    <property type="entry name" value="Zn2-C6_fun-type_DNA-bd_sf"/>
</dbReference>
<gene>
    <name evidence="4" type="ORF">K458DRAFT_301389</name>
</gene>
<dbReference type="GO" id="GO:0000981">
    <property type="term" value="F:DNA-binding transcription factor activity, RNA polymerase II-specific"/>
    <property type="evidence" value="ECO:0007669"/>
    <property type="project" value="InterPro"/>
</dbReference>